<keyword evidence="2" id="KW-1185">Reference proteome</keyword>
<reference evidence="1 2" key="1">
    <citation type="submission" date="2024-08" db="EMBL/GenBank/DDBJ databases">
        <title>Clostridium lapicellarii sp. nov., and Clostridium renhuaiense sp. nov., two species isolated from the mud in a fermentation cellar used for producing sauce-flavour Chinese liquors.</title>
        <authorList>
            <person name="Yang F."/>
            <person name="Wang H."/>
            <person name="Chen L.Q."/>
            <person name="Zhou N."/>
            <person name="Lu J.J."/>
            <person name="Pu X.X."/>
            <person name="Wan B."/>
            <person name="Wang L."/>
            <person name="Liu S.J."/>
        </authorList>
    </citation>
    <scope>NUCLEOTIDE SEQUENCE [LARGE SCALE GENOMIC DNA]</scope>
    <source>
        <strain evidence="1 2">MT-5</strain>
    </source>
</reference>
<sequence>MAYVKTIWKNRIVERPRTYQFQQNADGTVTTTPQEGAITETGTPVNAVNMNHIEDGIVAVNTENSIYVAGGSANAITVTTPNGDYTYTQFKRLSIKAAADNTGNVTINVDNQGAVPVLKYDSSQLPAGAIKTGKVYDFYYDTTNNCFFLIAKASGDATAADVLAGKKCSTDFGDIVGTMDLKAENIKEGITYAGIIGILIPAILLAGDDIILYQNANQVSSISSIPQAVGAKITTNITGTVRITFTIFSEQSVASGYGQIYKNGSPIGTLKNSANLLTYTQDFSCNKGDIFQLYLYCTAAGWHAYSNLFKVSILKDTGMISIS</sequence>
<dbReference type="EMBL" id="JBGEWD010000014">
    <property type="protein sequence ID" value="MEY8001214.1"/>
    <property type="molecule type" value="Genomic_DNA"/>
</dbReference>
<evidence type="ECO:0000313" key="2">
    <source>
        <dbReference type="Proteomes" id="UP001564657"/>
    </source>
</evidence>
<evidence type="ECO:0000313" key="1">
    <source>
        <dbReference type="EMBL" id="MEY8001214.1"/>
    </source>
</evidence>
<dbReference type="RefSeq" id="WP_369705107.1">
    <property type="nucleotide sequence ID" value="NZ_JBGEWD010000014.1"/>
</dbReference>
<proteinExistence type="predicted"/>
<comment type="caution">
    <text evidence="1">The sequence shown here is derived from an EMBL/GenBank/DDBJ whole genome shotgun (WGS) entry which is preliminary data.</text>
</comment>
<dbReference type="Proteomes" id="UP001564657">
    <property type="component" value="Unassembled WGS sequence"/>
</dbReference>
<gene>
    <name evidence="1" type="ORF">AB8U03_13615</name>
</gene>
<organism evidence="1 2">
    <name type="scientific">Clostridium moutaii</name>
    <dbReference type="NCBI Taxonomy" id="3240932"/>
    <lineage>
        <taxon>Bacteria</taxon>
        <taxon>Bacillati</taxon>
        <taxon>Bacillota</taxon>
        <taxon>Clostridia</taxon>
        <taxon>Eubacteriales</taxon>
        <taxon>Clostridiaceae</taxon>
        <taxon>Clostridium</taxon>
    </lineage>
</organism>
<accession>A0ABV4BR06</accession>
<name>A0ABV4BR06_9CLOT</name>
<protein>
    <submittedName>
        <fullName evidence="1">Uncharacterized protein</fullName>
    </submittedName>
</protein>